<dbReference type="EMBL" id="GEEE01021257">
    <property type="protein sequence ID" value="JAP41968.1"/>
    <property type="molecule type" value="Transcribed_RNA"/>
</dbReference>
<dbReference type="AlphaFoldDB" id="A0A0X3NQN9"/>
<keyword evidence="1" id="KW-0732">Signal</keyword>
<evidence type="ECO:0000313" key="2">
    <source>
        <dbReference type="EMBL" id="JAP41968.1"/>
    </source>
</evidence>
<dbReference type="EMBL" id="GEEE01023991">
    <property type="protein sequence ID" value="JAP39234.1"/>
    <property type="molecule type" value="Transcribed_RNA"/>
</dbReference>
<gene>
    <name evidence="2" type="ORF">TR90990</name>
</gene>
<feature type="chain" id="PRO_5007440137" evidence="1">
    <location>
        <begin position="21"/>
        <end position="105"/>
    </location>
</feature>
<reference evidence="2" key="1">
    <citation type="submission" date="2016-01" db="EMBL/GenBank/DDBJ databases">
        <title>Reference transcriptome for the parasite Schistocephalus solidus: insights into the molecular evolution of parasitism.</title>
        <authorList>
            <person name="Hebert F.O."/>
            <person name="Grambauer S."/>
            <person name="Barber I."/>
            <person name="Landry C.R."/>
            <person name="Aubin-Horth N."/>
        </authorList>
    </citation>
    <scope>NUCLEOTIDE SEQUENCE</scope>
</reference>
<name>A0A0X3NQN9_SCHSO</name>
<sequence length="105" mass="12357">MYRILLWTFIFLGNEFSCLSESTNMTPSALERISKNSLSRYILPRNFILKVYISIQNESKFMDNRLENLKIVKYSLILQERSDLSCNVLSEMPINKFGERIVLLI</sequence>
<feature type="signal peptide" evidence="1">
    <location>
        <begin position="1"/>
        <end position="20"/>
    </location>
</feature>
<accession>A0A0X3NQN9</accession>
<evidence type="ECO:0000256" key="1">
    <source>
        <dbReference type="SAM" id="SignalP"/>
    </source>
</evidence>
<protein>
    <submittedName>
        <fullName evidence="2">Uncharacterized protein</fullName>
    </submittedName>
</protein>
<organism evidence="2">
    <name type="scientific">Schistocephalus solidus</name>
    <name type="common">Tapeworm</name>
    <dbReference type="NCBI Taxonomy" id="70667"/>
    <lineage>
        <taxon>Eukaryota</taxon>
        <taxon>Metazoa</taxon>
        <taxon>Spiralia</taxon>
        <taxon>Lophotrochozoa</taxon>
        <taxon>Platyhelminthes</taxon>
        <taxon>Cestoda</taxon>
        <taxon>Eucestoda</taxon>
        <taxon>Diphyllobothriidea</taxon>
        <taxon>Diphyllobothriidae</taxon>
        <taxon>Schistocephalus</taxon>
    </lineage>
</organism>
<proteinExistence type="predicted"/>